<dbReference type="PANTHER" id="PTHR43014">
    <property type="entry name" value="MERCURIC REDUCTASE"/>
    <property type="match status" value="1"/>
</dbReference>
<dbReference type="AlphaFoldDB" id="A0A8J3EWW8"/>
<dbReference type="InterPro" id="IPR001100">
    <property type="entry name" value="Pyr_nuc-diS_OxRdtase"/>
</dbReference>
<feature type="domain" description="Pyridine nucleotide-disulphide oxidoreductase dimerisation" evidence="6">
    <location>
        <begin position="352"/>
        <end position="456"/>
    </location>
</feature>
<evidence type="ECO:0000313" key="8">
    <source>
        <dbReference type="EMBL" id="GGI04573.1"/>
    </source>
</evidence>
<dbReference type="Pfam" id="PF07992">
    <property type="entry name" value="Pyr_redox_2"/>
    <property type="match status" value="1"/>
</dbReference>
<dbReference type="Gene3D" id="3.50.50.60">
    <property type="entry name" value="FAD/NAD(P)-binding domain"/>
    <property type="match status" value="2"/>
</dbReference>
<dbReference type="SUPFAM" id="SSF55424">
    <property type="entry name" value="FAD/NAD-linked reductases, dimerisation (C-terminal) domain"/>
    <property type="match status" value="1"/>
</dbReference>
<evidence type="ECO:0000259" key="6">
    <source>
        <dbReference type="Pfam" id="PF02852"/>
    </source>
</evidence>
<dbReference type="InterPro" id="IPR004099">
    <property type="entry name" value="Pyr_nucl-diS_OxRdtase_dimer"/>
</dbReference>
<proteinExistence type="inferred from homology"/>
<evidence type="ECO:0000256" key="5">
    <source>
        <dbReference type="PIRSR" id="PIRSR000350-4"/>
    </source>
</evidence>
<feature type="binding site" evidence="4">
    <location>
        <position position="51"/>
    </location>
    <ligand>
        <name>FAD</name>
        <dbReference type="ChEBI" id="CHEBI:57692"/>
    </ligand>
</feature>
<gene>
    <name evidence="8" type="ORF">GCM10011354_09770</name>
</gene>
<dbReference type="PRINTS" id="PR00411">
    <property type="entry name" value="PNDRDTASEI"/>
</dbReference>
<evidence type="ECO:0000256" key="2">
    <source>
        <dbReference type="ARBA" id="ARBA00022630"/>
    </source>
</evidence>
<keyword evidence="3 4" id="KW-0274">FAD</keyword>
<dbReference type="PRINTS" id="PR00368">
    <property type="entry name" value="FADPNR"/>
</dbReference>
<feature type="binding site" evidence="4">
    <location>
        <position position="271"/>
    </location>
    <ligand>
        <name>NAD(+)</name>
        <dbReference type="ChEBI" id="CHEBI:57540"/>
    </ligand>
</feature>
<dbReference type="InterPro" id="IPR036188">
    <property type="entry name" value="FAD/NAD-bd_sf"/>
</dbReference>
<keyword evidence="2" id="KW-0285">Flavoprotein</keyword>
<comment type="cofactor">
    <cofactor evidence="4">
        <name>FAD</name>
        <dbReference type="ChEBI" id="CHEBI:57692"/>
    </cofactor>
    <text evidence="4">Binds 1 FAD per subunit.</text>
</comment>
<dbReference type="EMBL" id="BMHA01000003">
    <property type="protein sequence ID" value="GGI04573.1"/>
    <property type="molecule type" value="Genomic_DNA"/>
</dbReference>
<dbReference type="PIRSF" id="PIRSF000350">
    <property type="entry name" value="Mercury_reductase_MerA"/>
    <property type="match status" value="1"/>
</dbReference>
<evidence type="ECO:0000259" key="7">
    <source>
        <dbReference type="Pfam" id="PF07992"/>
    </source>
</evidence>
<reference evidence="8" key="1">
    <citation type="journal article" date="2014" name="Int. J. Syst. Evol. Microbiol.">
        <title>Complete genome sequence of Corynebacterium casei LMG S-19264T (=DSM 44701T), isolated from a smear-ripened cheese.</title>
        <authorList>
            <consortium name="US DOE Joint Genome Institute (JGI-PGF)"/>
            <person name="Walter F."/>
            <person name="Albersmeier A."/>
            <person name="Kalinowski J."/>
            <person name="Ruckert C."/>
        </authorList>
    </citation>
    <scope>NUCLEOTIDE SEQUENCE</scope>
    <source>
        <strain evidence="8">CGMCC 1.14988</strain>
    </source>
</reference>
<reference evidence="8" key="2">
    <citation type="submission" date="2020-09" db="EMBL/GenBank/DDBJ databases">
        <authorList>
            <person name="Sun Q."/>
            <person name="Zhou Y."/>
        </authorList>
    </citation>
    <scope>NUCLEOTIDE SEQUENCE</scope>
    <source>
        <strain evidence="8">CGMCC 1.14988</strain>
    </source>
</reference>
<evidence type="ECO:0000256" key="4">
    <source>
        <dbReference type="PIRSR" id="PIRSR000350-3"/>
    </source>
</evidence>
<comment type="similarity">
    <text evidence="1">Belongs to the class-I pyridine nucleotide-disulfide oxidoreductase family.</text>
</comment>
<feature type="binding site" evidence="4">
    <location>
        <position position="205"/>
    </location>
    <ligand>
        <name>NAD(+)</name>
        <dbReference type="ChEBI" id="CHEBI:57540"/>
    </ligand>
</feature>
<accession>A0A8J3EWW8</accession>
<dbReference type="Pfam" id="PF02852">
    <property type="entry name" value="Pyr_redox_dim"/>
    <property type="match status" value="1"/>
</dbReference>
<feature type="disulfide bond" description="Redox-active" evidence="5">
    <location>
        <begin position="42"/>
        <end position="47"/>
    </location>
</feature>
<keyword evidence="4" id="KW-0520">NAD</keyword>
<evidence type="ECO:0000313" key="9">
    <source>
        <dbReference type="Proteomes" id="UP000650511"/>
    </source>
</evidence>
<keyword evidence="4" id="KW-0547">Nucleotide-binding</keyword>
<comment type="caution">
    <text evidence="8">The sequence shown here is derived from an EMBL/GenBank/DDBJ whole genome shotgun (WGS) entry which is preliminary data.</text>
</comment>
<dbReference type="GO" id="GO:0050660">
    <property type="term" value="F:flavin adenine dinucleotide binding"/>
    <property type="evidence" value="ECO:0007669"/>
    <property type="project" value="TreeGrafter"/>
</dbReference>
<protein>
    <submittedName>
        <fullName evidence="8">Oxidoreductase</fullName>
    </submittedName>
</protein>
<evidence type="ECO:0000256" key="3">
    <source>
        <dbReference type="ARBA" id="ARBA00022827"/>
    </source>
</evidence>
<sequence length="469" mass="49526">MVDEYDVVVIGAGPAGENVADRARRHGLSVVVVERELVGGECSYWACMPSKALLRPGEVLAAARAVPGAATAVTGSIDAEAALRARDRAASGFDDQGQVSWLREADITLVRGQARLAGPRTVEVTTADDTTRHLTARRGVVVAVGTRSAAPPIEGLDRTRVWDNRAATEASAVPRRLLVLGGGAVGVELAQAWRRLGSEEVTLVERGPRLLSTEEPAAGELLGDALRVDGIRVELGAEAVEVQRASDDAPVELRLADDRTLVADELLVAVGRRVPSDDLGLDTVGVEPGPRGVVAVDDHLRVPGHAWLFVVGDANGRALLTHHGKYQARLVGDALADLEVDPPWADRRALTRVVFTDPQVASVGLTSRQAREAGLDVVERQVGLDSVAAASLLGQGLRGLAHLVIDTGRDVVVGATFVGPGAGELLHAATVAIVGEVPLSRLEHAVPPFPSISEVWLRLLEQHRTEGRR</sequence>
<keyword evidence="9" id="KW-1185">Reference proteome</keyword>
<organism evidence="8 9">
    <name type="scientific">Egicoccus halophilus</name>
    <dbReference type="NCBI Taxonomy" id="1670830"/>
    <lineage>
        <taxon>Bacteria</taxon>
        <taxon>Bacillati</taxon>
        <taxon>Actinomycetota</taxon>
        <taxon>Nitriliruptoria</taxon>
        <taxon>Egicoccales</taxon>
        <taxon>Egicoccaceae</taxon>
        <taxon>Egicoccus</taxon>
    </lineage>
</organism>
<dbReference type="RefSeq" id="WP_130649691.1">
    <property type="nucleotide sequence ID" value="NZ_BMHA01000003.1"/>
</dbReference>
<dbReference type="GO" id="GO:0003955">
    <property type="term" value="F:NAD(P)H dehydrogenase (quinone) activity"/>
    <property type="evidence" value="ECO:0007669"/>
    <property type="project" value="TreeGrafter"/>
</dbReference>
<dbReference type="SUPFAM" id="SSF51905">
    <property type="entry name" value="FAD/NAD(P)-binding domain"/>
    <property type="match status" value="1"/>
</dbReference>
<dbReference type="Gene3D" id="3.30.390.30">
    <property type="match status" value="1"/>
</dbReference>
<dbReference type="PANTHER" id="PTHR43014:SF2">
    <property type="entry name" value="MERCURIC REDUCTASE"/>
    <property type="match status" value="1"/>
</dbReference>
<dbReference type="OrthoDB" id="9800167at2"/>
<name>A0A8J3EWW8_9ACTN</name>
<dbReference type="InterPro" id="IPR016156">
    <property type="entry name" value="FAD/NAD-linked_Rdtase_dimer_sf"/>
</dbReference>
<feature type="binding site" evidence="4">
    <location>
        <position position="313"/>
    </location>
    <ligand>
        <name>FAD</name>
        <dbReference type="ChEBI" id="CHEBI:57692"/>
    </ligand>
</feature>
<evidence type="ECO:0000256" key="1">
    <source>
        <dbReference type="ARBA" id="ARBA00007532"/>
    </source>
</evidence>
<dbReference type="Proteomes" id="UP000650511">
    <property type="component" value="Unassembled WGS sequence"/>
</dbReference>
<dbReference type="InterPro" id="IPR023753">
    <property type="entry name" value="FAD/NAD-binding_dom"/>
</dbReference>
<feature type="binding site" evidence="4">
    <location>
        <begin position="181"/>
        <end position="188"/>
    </location>
    <ligand>
        <name>NAD(+)</name>
        <dbReference type="ChEBI" id="CHEBI:57540"/>
    </ligand>
</feature>
<feature type="domain" description="FAD/NAD(P)-binding" evidence="7">
    <location>
        <begin position="5"/>
        <end position="325"/>
    </location>
</feature>